<dbReference type="InterPro" id="IPR016181">
    <property type="entry name" value="Acyl_CoA_acyltransferase"/>
</dbReference>
<comment type="caution">
    <text evidence="2">The sequence shown here is derived from an EMBL/GenBank/DDBJ whole genome shotgun (WGS) entry which is preliminary data.</text>
</comment>
<protein>
    <recommendedName>
        <fullName evidence="1">N-acetyltransferase domain-containing protein</fullName>
    </recommendedName>
</protein>
<evidence type="ECO:0000313" key="3">
    <source>
        <dbReference type="Proteomes" id="UP001501752"/>
    </source>
</evidence>
<keyword evidence="3" id="KW-1185">Reference proteome</keyword>
<dbReference type="CDD" id="cd04301">
    <property type="entry name" value="NAT_SF"/>
    <property type="match status" value="1"/>
</dbReference>
<sequence length="302" mass="32740">MTNFVPLTDRDDWYPAYRRRRLDAHLALGVPAAAAEALVDQSVDPEYDWTAVAIDDADGRRVGRLVLGIVRPQGTPVGRIVELWTDPALDADGGHRRAARGWARAWCAERAAQRMSVVLAEPDETFADLPIRAQSRFKAIASAPEGPSAVLVRPMAEDEFPAWLAEEKEQYVADIVRSGVKTPEEARKQAEQDYLDVLPDGLATPETTVLTVESAGVPVASVWLRHNYLPGVSFLYSVTVGAEHRGRGLGRSAMVLADRAVVAAGDLALLFNVFGGNHVALSLYDSAGYAVLDESRSLPLDG</sequence>
<dbReference type="RefSeq" id="WP_345695563.1">
    <property type="nucleotide sequence ID" value="NZ_BAABIS010000001.1"/>
</dbReference>
<dbReference type="Pfam" id="PF00583">
    <property type="entry name" value="Acetyltransf_1"/>
    <property type="match status" value="1"/>
</dbReference>
<accession>A0ABP9DAD8</accession>
<dbReference type="Gene3D" id="3.40.630.30">
    <property type="match status" value="1"/>
</dbReference>
<dbReference type="PROSITE" id="PS51186">
    <property type="entry name" value="GNAT"/>
    <property type="match status" value="1"/>
</dbReference>
<proteinExistence type="predicted"/>
<dbReference type="SUPFAM" id="SSF55729">
    <property type="entry name" value="Acyl-CoA N-acyltransferases (Nat)"/>
    <property type="match status" value="1"/>
</dbReference>
<organism evidence="2 3">
    <name type="scientific">Kitasatospora terrestris</name>
    <dbReference type="NCBI Taxonomy" id="258051"/>
    <lineage>
        <taxon>Bacteria</taxon>
        <taxon>Bacillati</taxon>
        <taxon>Actinomycetota</taxon>
        <taxon>Actinomycetes</taxon>
        <taxon>Kitasatosporales</taxon>
        <taxon>Streptomycetaceae</taxon>
        <taxon>Kitasatospora</taxon>
    </lineage>
</organism>
<dbReference type="Proteomes" id="UP001501752">
    <property type="component" value="Unassembled WGS sequence"/>
</dbReference>
<dbReference type="EMBL" id="BAABIS010000001">
    <property type="protein sequence ID" value="GAA4837287.1"/>
    <property type="molecule type" value="Genomic_DNA"/>
</dbReference>
<evidence type="ECO:0000313" key="2">
    <source>
        <dbReference type="EMBL" id="GAA4837287.1"/>
    </source>
</evidence>
<feature type="domain" description="N-acetyltransferase" evidence="1">
    <location>
        <begin position="150"/>
        <end position="302"/>
    </location>
</feature>
<evidence type="ECO:0000259" key="1">
    <source>
        <dbReference type="PROSITE" id="PS51186"/>
    </source>
</evidence>
<reference evidence="3" key="1">
    <citation type="journal article" date="2019" name="Int. J. Syst. Evol. Microbiol.">
        <title>The Global Catalogue of Microorganisms (GCM) 10K type strain sequencing project: providing services to taxonomists for standard genome sequencing and annotation.</title>
        <authorList>
            <consortium name="The Broad Institute Genomics Platform"/>
            <consortium name="The Broad Institute Genome Sequencing Center for Infectious Disease"/>
            <person name="Wu L."/>
            <person name="Ma J."/>
        </authorList>
    </citation>
    <scope>NUCLEOTIDE SEQUENCE [LARGE SCALE GENOMIC DNA]</scope>
    <source>
        <strain evidence="3">JCM 13006</strain>
    </source>
</reference>
<dbReference type="InterPro" id="IPR000182">
    <property type="entry name" value="GNAT_dom"/>
</dbReference>
<name>A0ABP9DAD8_9ACTN</name>
<gene>
    <name evidence="2" type="ORF">GCM10023235_10350</name>
</gene>